<keyword evidence="3" id="KW-1185">Reference proteome</keyword>
<name>A0AA39QCM2_9AGAR</name>
<dbReference type="Proteomes" id="UP001175228">
    <property type="component" value="Unassembled WGS sequence"/>
</dbReference>
<feature type="region of interest" description="Disordered" evidence="1">
    <location>
        <begin position="162"/>
        <end position="189"/>
    </location>
</feature>
<organism evidence="2 3">
    <name type="scientific">Armillaria luteobubalina</name>
    <dbReference type="NCBI Taxonomy" id="153913"/>
    <lineage>
        <taxon>Eukaryota</taxon>
        <taxon>Fungi</taxon>
        <taxon>Dikarya</taxon>
        <taxon>Basidiomycota</taxon>
        <taxon>Agaricomycotina</taxon>
        <taxon>Agaricomycetes</taxon>
        <taxon>Agaricomycetidae</taxon>
        <taxon>Agaricales</taxon>
        <taxon>Marasmiineae</taxon>
        <taxon>Physalacriaceae</taxon>
        <taxon>Armillaria</taxon>
    </lineage>
</organism>
<proteinExistence type="predicted"/>
<evidence type="ECO:0000313" key="2">
    <source>
        <dbReference type="EMBL" id="KAK0499401.1"/>
    </source>
</evidence>
<evidence type="ECO:0000256" key="1">
    <source>
        <dbReference type="SAM" id="MobiDB-lite"/>
    </source>
</evidence>
<comment type="caution">
    <text evidence="2">The sequence shown here is derived from an EMBL/GenBank/DDBJ whole genome shotgun (WGS) entry which is preliminary data.</text>
</comment>
<dbReference type="EMBL" id="JAUEPU010000009">
    <property type="protein sequence ID" value="KAK0499401.1"/>
    <property type="molecule type" value="Genomic_DNA"/>
</dbReference>
<reference evidence="2" key="1">
    <citation type="submission" date="2023-06" db="EMBL/GenBank/DDBJ databases">
        <authorList>
            <consortium name="Lawrence Berkeley National Laboratory"/>
            <person name="Ahrendt S."/>
            <person name="Sahu N."/>
            <person name="Indic B."/>
            <person name="Wong-Bajracharya J."/>
            <person name="Merenyi Z."/>
            <person name="Ke H.-M."/>
            <person name="Monk M."/>
            <person name="Kocsube S."/>
            <person name="Drula E."/>
            <person name="Lipzen A."/>
            <person name="Balint B."/>
            <person name="Henrissat B."/>
            <person name="Andreopoulos B."/>
            <person name="Martin F.M."/>
            <person name="Harder C.B."/>
            <person name="Rigling D."/>
            <person name="Ford K.L."/>
            <person name="Foster G.D."/>
            <person name="Pangilinan J."/>
            <person name="Papanicolaou A."/>
            <person name="Barry K."/>
            <person name="LaButti K."/>
            <person name="Viragh M."/>
            <person name="Koriabine M."/>
            <person name="Yan M."/>
            <person name="Riley R."/>
            <person name="Champramary S."/>
            <person name="Plett K.L."/>
            <person name="Tsai I.J."/>
            <person name="Slot J."/>
            <person name="Sipos G."/>
            <person name="Plett J."/>
            <person name="Nagy L.G."/>
            <person name="Grigoriev I.V."/>
        </authorList>
    </citation>
    <scope>NUCLEOTIDE SEQUENCE</scope>
    <source>
        <strain evidence="2">HWK02</strain>
    </source>
</reference>
<accession>A0AA39QCM2</accession>
<gene>
    <name evidence="2" type="ORF">EDD18DRAFT_1102764</name>
</gene>
<feature type="region of interest" description="Disordered" evidence="1">
    <location>
        <begin position="257"/>
        <end position="283"/>
    </location>
</feature>
<protein>
    <submittedName>
        <fullName evidence="2">Uncharacterized protein</fullName>
    </submittedName>
</protein>
<evidence type="ECO:0000313" key="3">
    <source>
        <dbReference type="Proteomes" id="UP001175228"/>
    </source>
</evidence>
<sequence>MSHHMLCKFQMMDGEDDSEGDKRGCQDDEDVFQGATNDWANEVERDVGERSITLLREQIEDTIAAARHFARNRGRADEGDLAELAQMLIAELTMFMSPEKACSTEVMIWQVYSKQEKMERKMEVFESMQAKLDKRERKSNERQMKEVHTSIHIPDYVAVTASLPRGGTHDPSTSAPGPCEGDETEQTAPTDHYNHATAKSKQGLQPMSHGGCEDVEVYPDEKWYSVHICGARTGIINGPDGDGICTANEVRHELMAKNPTRVSEDKQPEHYAGYDPRGSYWRK</sequence>
<dbReference type="AlphaFoldDB" id="A0AA39QCM2"/>